<keyword evidence="1" id="KW-0732">Signal</keyword>
<evidence type="ECO:0000256" key="1">
    <source>
        <dbReference type="SAM" id="SignalP"/>
    </source>
</evidence>
<dbReference type="PANTHER" id="PTHR23267">
    <property type="entry name" value="IMMUNOGLOBULIN LIGHT CHAIN"/>
    <property type="match status" value="1"/>
</dbReference>
<reference evidence="3" key="1">
    <citation type="submission" date="2025-05" db="UniProtKB">
        <authorList>
            <consortium name="Ensembl"/>
        </authorList>
    </citation>
    <scope>IDENTIFICATION</scope>
</reference>
<proteinExistence type="predicted"/>
<dbReference type="SUPFAM" id="SSF48726">
    <property type="entry name" value="Immunoglobulin"/>
    <property type="match status" value="1"/>
</dbReference>
<dbReference type="SMART" id="SM00406">
    <property type="entry name" value="IGv"/>
    <property type="match status" value="1"/>
</dbReference>
<dbReference type="InterPro" id="IPR013106">
    <property type="entry name" value="Ig_V-set"/>
</dbReference>
<dbReference type="Proteomes" id="UP000694569">
    <property type="component" value="Unplaced"/>
</dbReference>
<organism evidence="3 4">
    <name type="scientific">Leptobrachium leishanense</name>
    <name type="common">Leishan spiny toad</name>
    <dbReference type="NCBI Taxonomy" id="445787"/>
    <lineage>
        <taxon>Eukaryota</taxon>
        <taxon>Metazoa</taxon>
        <taxon>Chordata</taxon>
        <taxon>Craniata</taxon>
        <taxon>Vertebrata</taxon>
        <taxon>Euteleostomi</taxon>
        <taxon>Amphibia</taxon>
        <taxon>Batrachia</taxon>
        <taxon>Anura</taxon>
        <taxon>Pelobatoidea</taxon>
        <taxon>Megophryidae</taxon>
        <taxon>Leptobrachium</taxon>
    </lineage>
</organism>
<accession>A0A8C5PI77</accession>
<feature type="chain" id="PRO_5044680878" description="Ig-like domain-containing protein" evidence="1">
    <location>
        <begin position="25"/>
        <end position="125"/>
    </location>
</feature>
<dbReference type="Ensembl" id="ENSLLET00000023882.1">
    <property type="protein sequence ID" value="ENSLLEP00000023006.1"/>
    <property type="gene ID" value="ENSLLEG00000014561.1"/>
</dbReference>
<keyword evidence="4" id="KW-1185">Reference proteome</keyword>
<protein>
    <recommendedName>
        <fullName evidence="2">Ig-like domain-containing protein</fullName>
    </recommendedName>
</protein>
<dbReference type="Gene3D" id="2.60.40.10">
    <property type="entry name" value="Immunoglobulins"/>
    <property type="match status" value="1"/>
</dbReference>
<name>A0A8C5PI77_9ANUR</name>
<evidence type="ECO:0000259" key="2">
    <source>
        <dbReference type="PROSITE" id="PS50835"/>
    </source>
</evidence>
<dbReference type="InterPro" id="IPR007110">
    <property type="entry name" value="Ig-like_dom"/>
</dbReference>
<dbReference type="InterPro" id="IPR050150">
    <property type="entry name" value="IgV_Light_Chain"/>
</dbReference>
<evidence type="ECO:0000313" key="4">
    <source>
        <dbReference type="Proteomes" id="UP000694569"/>
    </source>
</evidence>
<dbReference type="Pfam" id="PF07686">
    <property type="entry name" value="V-set"/>
    <property type="match status" value="1"/>
</dbReference>
<dbReference type="AlphaFoldDB" id="A0A8C5PI77"/>
<dbReference type="GeneTree" id="ENSGT00940000161517"/>
<sequence>MSICAMATTLHSFLVIIFLTGSQAQHSVTQEPSVIASPGDNVRMSCTLGGGLTVSSNRVVFYQQAYSSVPRFILYYFTESSKGMGTGVPARFVGSAAGNVGYLSINGVRPEDEGDYYCATWTGSQ</sequence>
<dbReference type="InterPro" id="IPR036179">
    <property type="entry name" value="Ig-like_dom_sf"/>
</dbReference>
<dbReference type="PROSITE" id="PS50835">
    <property type="entry name" value="IG_LIKE"/>
    <property type="match status" value="1"/>
</dbReference>
<feature type="signal peptide" evidence="1">
    <location>
        <begin position="1"/>
        <end position="24"/>
    </location>
</feature>
<feature type="domain" description="Ig-like" evidence="2">
    <location>
        <begin position="24"/>
        <end position="125"/>
    </location>
</feature>
<evidence type="ECO:0000313" key="3">
    <source>
        <dbReference type="Ensembl" id="ENSLLEP00000023155.1"/>
    </source>
</evidence>
<dbReference type="InterPro" id="IPR013783">
    <property type="entry name" value="Ig-like_fold"/>
</dbReference>
<dbReference type="Ensembl" id="ENSLLET00000024033.1">
    <property type="protein sequence ID" value="ENSLLEP00000023155.1"/>
    <property type="gene ID" value="ENSLLEG00000014561.1"/>
</dbReference>